<dbReference type="SUPFAM" id="SSF158472">
    <property type="entry name" value="HAMP domain-like"/>
    <property type="match status" value="1"/>
</dbReference>
<dbReference type="PROSITE" id="PS50885">
    <property type="entry name" value="HAMP"/>
    <property type="match status" value="1"/>
</dbReference>
<evidence type="ECO:0000259" key="17">
    <source>
        <dbReference type="PROSITE" id="PS50885"/>
    </source>
</evidence>
<dbReference type="Gene3D" id="3.40.50.2300">
    <property type="match status" value="2"/>
</dbReference>
<dbReference type="Gene3D" id="6.10.340.10">
    <property type="match status" value="1"/>
</dbReference>
<dbReference type="PROSITE" id="PS50110">
    <property type="entry name" value="RESPONSE_REGULATORY"/>
    <property type="match status" value="2"/>
</dbReference>
<dbReference type="PANTHER" id="PTHR43047:SF9">
    <property type="entry name" value="HISTIDINE KINASE"/>
    <property type="match status" value="1"/>
</dbReference>
<dbReference type="InterPro" id="IPR001789">
    <property type="entry name" value="Sig_transdc_resp-reg_receiver"/>
</dbReference>
<name>A0A853ITS6_9BURK</name>
<dbReference type="CDD" id="cd00082">
    <property type="entry name" value="HisKA"/>
    <property type="match status" value="1"/>
</dbReference>
<dbReference type="Gene3D" id="3.30.565.10">
    <property type="entry name" value="Histidine kinase-like ATPase, C-terminal domain"/>
    <property type="match status" value="1"/>
</dbReference>
<dbReference type="InterPro" id="IPR003661">
    <property type="entry name" value="HisK_dim/P_dom"/>
</dbReference>
<comment type="caution">
    <text evidence="18">The sequence shown here is derived from an EMBL/GenBank/DDBJ whole genome shotgun (WGS) entry which is preliminary data.</text>
</comment>
<dbReference type="CDD" id="cd00075">
    <property type="entry name" value="HATPase"/>
    <property type="match status" value="1"/>
</dbReference>
<sequence>MRPPGQRLWQTYALSVAGLVTLVLTVSGLAQLWLIQRETRIAVEALQALEAARASARIERFIGQTGALLRAALALQDSRHLDDADADIQFELYRLMKQSRAIQALYWIDQHGQERVHISRMEPDRIGVREDRSQSPEFLYASAEAPWFGPVTFVVNQPRVVLARRGSLPQSGVLAAEVELAQLREIIDETRFGREGQAYVVDGEGRLLAHPDFLQVLARPDWADHPPVRAAIRPAGADRGGLIEFTTPEGRAMVARAAPLSVPGWRLITEQPRDEAYAPIRRALATALLILVFAVLAGSAVGIVLARRVVRPIRELAEGADRIGEGQLDHRIVLRRGDELGQLAARFNQMAERLGDSVQLLEARVAERTHELAGANTLLRARRNEAEQASQAKTRFLASASHDLRQPLHTISLLVGVLRRQAVTPEVGKLVSHIEASVSAMEALFVGLLDISRLDAGTAKPVLGDHALADLLHRVATSHGPAAERKQLRLVVVPSRCAVRTDAVLLERVLGNLVANAIRYTERGKVLVGCRRRPGGVELQVWDTGIGIAPEQLPHIFDEFYQIDNPERDRGKGLGLGLAIVKRTLDLLGHPHVLRSTPGRGTCFSILLPGAEALPQVPAQPAALASGRRVVGAFIVVIDDEADTRRAMQALCHSWGAHVLTAASAKQCLTLLGEHLRDPDLILSDYRLRQHRDGLDAVEQIRARIGQAVPAIIVTGDIAAADLRRVTDAGLPLLHKPVGADRLLAAIEAALDAHPTGEAQRRKRPQTPAMRILLVDDHALFRDGVALLLRELDPAVQVSHAASLDEALATLGDSADIDLILLDVILPGMHGLQALETLRERHPGVPLVMLSSQEDQVTVLRSIQLGAMGFIPKSAPAGQMFEALRTVLARRIYVPPLSLAGIALPVPARACTSPAELGLTPRQTQVLRLILEGKPMKLIARELGLSPNTTKTHVSAVLRALAVTTRTQAIVAANRMGLVLGDDAST</sequence>
<keyword evidence="5 12" id="KW-0597">Phosphoprotein</keyword>
<dbReference type="Pfam" id="PF00672">
    <property type="entry name" value="HAMP"/>
    <property type="match status" value="1"/>
</dbReference>
<dbReference type="SMART" id="SM00387">
    <property type="entry name" value="HATPase_c"/>
    <property type="match status" value="1"/>
</dbReference>
<dbReference type="InterPro" id="IPR004358">
    <property type="entry name" value="Sig_transdc_His_kin-like_C"/>
</dbReference>
<dbReference type="InterPro" id="IPR058245">
    <property type="entry name" value="NreC/VraR/RcsB-like_REC"/>
</dbReference>
<feature type="domain" description="Response regulatory" evidence="16">
    <location>
        <begin position="634"/>
        <end position="751"/>
    </location>
</feature>
<proteinExistence type="predicted"/>
<dbReference type="Pfam" id="PF00196">
    <property type="entry name" value="GerE"/>
    <property type="match status" value="1"/>
</dbReference>
<feature type="domain" description="HAMP" evidence="17">
    <location>
        <begin position="307"/>
        <end position="359"/>
    </location>
</feature>
<evidence type="ECO:0000256" key="10">
    <source>
        <dbReference type="ARBA" id="ARBA00023125"/>
    </source>
</evidence>
<evidence type="ECO:0000259" key="14">
    <source>
        <dbReference type="PROSITE" id="PS50043"/>
    </source>
</evidence>
<dbReference type="InterPro" id="IPR000792">
    <property type="entry name" value="Tscrpt_reg_LuxR_C"/>
</dbReference>
<dbReference type="CDD" id="cd18774">
    <property type="entry name" value="PDC2_HK_sensor"/>
    <property type="match status" value="1"/>
</dbReference>
<feature type="domain" description="Histidine kinase" evidence="15">
    <location>
        <begin position="399"/>
        <end position="612"/>
    </location>
</feature>
<dbReference type="GO" id="GO:0006355">
    <property type="term" value="P:regulation of DNA-templated transcription"/>
    <property type="evidence" value="ECO:0007669"/>
    <property type="project" value="InterPro"/>
</dbReference>
<evidence type="ECO:0000256" key="11">
    <source>
        <dbReference type="ARBA" id="ARBA00023136"/>
    </source>
</evidence>
<dbReference type="InterPro" id="IPR011006">
    <property type="entry name" value="CheY-like_superfamily"/>
</dbReference>
<dbReference type="Pfam" id="PF02518">
    <property type="entry name" value="HATPase_c"/>
    <property type="match status" value="1"/>
</dbReference>
<dbReference type="GO" id="GO:0003677">
    <property type="term" value="F:DNA binding"/>
    <property type="evidence" value="ECO:0007669"/>
    <property type="project" value="UniProtKB-KW"/>
</dbReference>
<dbReference type="CDD" id="cd06225">
    <property type="entry name" value="HAMP"/>
    <property type="match status" value="1"/>
</dbReference>
<dbReference type="AlphaFoldDB" id="A0A853ITS6"/>
<feature type="modified residue" description="4-aspartylphosphate" evidence="12">
    <location>
        <position position="685"/>
    </location>
</feature>
<dbReference type="Proteomes" id="UP000589716">
    <property type="component" value="Unassembled WGS sequence"/>
</dbReference>
<dbReference type="CDD" id="cd06170">
    <property type="entry name" value="LuxR_C_like"/>
    <property type="match status" value="1"/>
</dbReference>
<evidence type="ECO:0000256" key="8">
    <source>
        <dbReference type="ARBA" id="ARBA00022777"/>
    </source>
</evidence>
<evidence type="ECO:0000256" key="1">
    <source>
        <dbReference type="ARBA" id="ARBA00000085"/>
    </source>
</evidence>
<feature type="domain" description="Response regulatory" evidence="16">
    <location>
        <begin position="771"/>
        <end position="888"/>
    </location>
</feature>
<dbReference type="Gene3D" id="3.30.450.20">
    <property type="entry name" value="PAS domain"/>
    <property type="match status" value="1"/>
</dbReference>
<dbReference type="SUPFAM" id="SSF52172">
    <property type="entry name" value="CheY-like"/>
    <property type="match status" value="2"/>
</dbReference>
<evidence type="ECO:0000256" key="9">
    <source>
        <dbReference type="ARBA" id="ARBA00022989"/>
    </source>
</evidence>
<dbReference type="InterPro" id="IPR003594">
    <property type="entry name" value="HATPase_dom"/>
</dbReference>
<accession>A0A853ITS6</accession>
<keyword evidence="6" id="KW-0808">Transferase</keyword>
<dbReference type="GO" id="GO:0000155">
    <property type="term" value="F:phosphorelay sensor kinase activity"/>
    <property type="evidence" value="ECO:0007669"/>
    <property type="project" value="InterPro"/>
</dbReference>
<keyword evidence="19" id="KW-1185">Reference proteome</keyword>
<keyword evidence="8" id="KW-0418">Kinase</keyword>
<dbReference type="EC" id="2.7.13.3" evidence="3"/>
<feature type="transmembrane region" description="Helical" evidence="13">
    <location>
        <begin position="12"/>
        <end position="35"/>
    </location>
</feature>
<comment type="subcellular location">
    <subcellularLocation>
        <location evidence="2">Cell membrane</location>
        <topology evidence="2">Multi-pass membrane protein</topology>
    </subcellularLocation>
</comment>
<evidence type="ECO:0000256" key="2">
    <source>
        <dbReference type="ARBA" id="ARBA00004651"/>
    </source>
</evidence>
<feature type="transmembrane region" description="Helical" evidence="13">
    <location>
        <begin position="283"/>
        <end position="306"/>
    </location>
</feature>
<evidence type="ECO:0000256" key="7">
    <source>
        <dbReference type="ARBA" id="ARBA00022692"/>
    </source>
</evidence>
<dbReference type="SMART" id="SM00421">
    <property type="entry name" value="HTH_LUXR"/>
    <property type="match status" value="1"/>
</dbReference>
<dbReference type="Pfam" id="PF02743">
    <property type="entry name" value="dCache_1"/>
    <property type="match status" value="1"/>
</dbReference>
<evidence type="ECO:0000256" key="13">
    <source>
        <dbReference type="SAM" id="Phobius"/>
    </source>
</evidence>
<dbReference type="PRINTS" id="PR00038">
    <property type="entry name" value="HTHLUXR"/>
</dbReference>
<dbReference type="Gene3D" id="1.10.287.130">
    <property type="match status" value="1"/>
</dbReference>
<dbReference type="SUPFAM" id="SSF47384">
    <property type="entry name" value="Homodimeric domain of signal transducing histidine kinase"/>
    <property type="match status" value="1"/>
</dbReference>
<dbReference type="InterPro" id="IPR033479">
    <property type="entry name" value="dCache_1"/>
</dbReference>
<dbReference type="CDD" id="cd00156">
    <property type="entry name" value="REC"/>
    <property type="match status" value="1"/>
</dbReference>
<dbReference type="GO" id="GO:0005886">
    <property type="term" value="C:plasma membrane"/>
    <property type="evidence" value="ECO:0007669"/>
    <property type="project" value="UniProtKB-SubCell"/>
</dbReference>
<evidence type="ECO:0000256" key="12">
    <source>
        <dbReference type="PROSITE-ProRule" id="PRU00169"/>
    </source>
</evidence>
<dbReference type="PROSITE" id="PS50043">
    <property type="entry name" value="HTH_LUXR_2"/>
    <property type="match status" value="1"/>
</dbReference>
<dbReference type="InterPro" id="IPR005467">
    <property type="entry name" value="His_kinase_dom"/>
</dbReference>
<gene>
    <name evidence="18" type="ORF">H0I39_04265</name>
</gene>
<dbReference type="SMART" id="SM00304">
    <property type="entry name" value="HAMP"/>
    <property type="match status" value="1"/>
</dbReference>
<dbReference type="Pfam" id="PF00512">
    <property type="entry name" value="HisKA"/>
    <property type="match status" value="1"/>
</dbReference>
<evidence type="ECO:0000256" key="3">
    <source>
        <dbReference type="ARBA" id="ARBA00012438"/>
    </source>
</evidence>
<evidence type="ECO:0000313" key="18">
    <source>
        <dbReference type="EMBL" id="NZA01174.1"/>
    </source>
</evidence>
<dbReference type="SUPFAM" id="SSF46894">
    <property type="entry name" value="C-terminal effector domain of the bipartite response regulators"/>
    <property type="match status" value="1"/>
</dbReference>
<evidence type="ECO:0000256" key="5">
    <source>
        <dbReference type="ARBA" id="ARBA00022553"/>
    </source>
</evidence>
<dbReference type="PRINTS" id="PR00344">
    <property type="entry name" value="BCTRLSENSOR"/>
</dbReference>
<dbReference type="CDD" id="cd17535">
    <property type="entry name" value="REC_NarL-like"/>
    <property type="match status" value="1"/>
</dbReference>
<evidence type="ECO:0000259" key="16">
    <source>
        <dbReference type="PROSITE" id="PS50110"/>
    </source>
</evidence>
<keyword evidence="7 13" id="KW-0812">Transmembrane</keyword>
<evidence type="ECO:0000256" key="4">
    <source>
        <dbReference type="ARBA" id="ARBA00022475"/>
    </source>
</evidence>
<dbReference type="InterPro" id="IPR003660">
    <property type="entry name" value="HAMP_dom"/>
</dbReference>
<keyword evidence="11 13" id="KW-0472">Membrane</keyword>
<dbReference type="GO" id="GO:0009927">
    <property type="term" value="F:histidine phosphotransfer kinase activity"/>
    <property type="evidence" value="ECO:0007669"/>
    <property type="project" value="TreeGrafter"/>
</dbReference>
<dbReference type="InterPro" id="IPR036890">
    <property type="entry name" value="HATPase_C_sf"/>
</dbReference>
<dbReference type="RefSeq" id="WP_180549676.1">
    <property type="nucleotide sequence ID" value="NZ_JACCKX010000001.1"/>
</dbReference>
<feature type="domain" description="HTH luxR-type" evidence="14">
    <location>
        <begin position="912"/>
        <end position="977"/>
    </location>
</feature>
<evidence type="ECO:0000259" key="15">
    <source>
        <dbReference type="PROSITE" id="PS50109"/>
    </source>
</evidence>
<dbReference type="InterPro" id="IPR016032">
    <property type="entry name" value="Sig_transdc_resp-reg_C-effctor"/>
</dbReference>
<dbReference type="SUPFAM" id="SSF55874">
    <property type="entry name" value="ATPase domain of HSP90 chaperone/DNA topoisomerase II/histidine kinase"/>
    <property type="match status" value="1"/>
</dbReference>
<keyword evidence="9 13" id="KW-1133">Transmembrane helix</keyword>
<evidence type="ECO:0000256" key="6">
    <source>
        <dbReference type="ARBA" id="ARBA00022679"/>
    </source>
</evidence>
<dbReference type="PROSITE" id="PS50109">
    <property type="entry name" value="HIS_KIN"/>
    <property type="match status" value="1"/>
</dbReference>
<keyword evidence="4" id="KW-1003">Cell membrane</keyword>
<dbReference type="SMART" id="SM00448">
    <property type="entry name" value="REC"/>
    <property type="match status" value="2"/>
</dbReference>
<comment type="catalytic activity">
    <reaction evidence="1">
        <text>ATP + protein L-histidine = ADP + protein N-phospho-L-histidine.</text>
        <dbReference type="EC" id="2.7.13.3"/>
    </reaction>
</comment>
<dbReference type="PANTHER" id="PTHR43047">
    <property type="entry name" value="TWO-COMPONENT HISTIDINE PROTEIN KINASE"/>
    <property type="match status" value="1"/>
</dbReference>
<keyword evidence="10" id="KW-0238">DNA-binding</keyword>
<protein>
    <recommendedName>
        <fullName evidence="3">histidine kinase</fullName>
        <ecNumber evidence="3">2.7.13.3</ecNumber>
    </recommendedName>
</protein>
<dbReference type="EMBL" id="JACCKX010000001">
    <property type="protein sequence ID" value="NZA01174.1"/>
    <property type="molecule type" value="Genomic_DNA"/>
</dbReference>
<dbReference type="InterPro" id="IPR036097">
    <property type="entry name" value="HisK_dim/P_sf"/>
</dbReference>
<evidence type="ECO:0000313" key="19">
    <source>
        <dbReference type="Proteomes" id="UP000589716"/>
    </source>
</evidence>
<dbReference type="SMART" id="SM00388">
    <property type="entry name" value="HisKA"/>
    <property type="match status" value="1"/>
</dbReference>
<feature type="modified residue" description="4-aspartylphosphate" evidence="12">
    <location>
        <position position="823"/>
    </location>
</feature>
<reference evidence="18 19" key="1">
    <citation type="submission" date="2020-07" db="EMBL/GenBank/DDBJ databases">
        <authorList>
            <person name="Maaloum M."/>
        </authorList>
    </citation>
    <scope>NUCLEOTIDE SEQUENCE [LARGE SCALE GENOMIC DNA]</scope>
    <source>
        <strain evidence="18 19">GCS-AN-3</strain>
    </source>
</reference>
<dbReference type="FunFam" id="3.30.565.10:FF:000049">
    <property type="entry name" value="Two-component sensor histidine kinase"/>
    <property type="match status" value="1"/>
</dbReference>
<organism evidence="18 19">
    <name type="scientific">Ottowia beijingensis</name>
    <dbReference type="NCBI Taxonomy" id="1207057"/>
    <lineage>
        <taxon>Bacteria</taxon>
        <taxon>Pseudomonadati</taxon>
        <taxon>Pseudomonadota</taxon>
        <taxon>Betaproteobacteria</taxon>
        <taxon>Burkholderiales</taxon>
        <taxon>Comamonadaceae</taxon>
        <taxon>Ottowia</taxon>
    </lineage>
</organism>
<dbReference type="Pfam" id="PF00072">
    <property type="entry name" value="Response_reg"/>
    <property type="match status" value="2"/>
</dbReference>